<name>I2GX62_HENB6</name>
<dbReference type="GO" id="GO:0051010">
    <property type="term" value="F:microtubule plus-end binding"/>
    <property type="evidence" value="ECO:0007669"/>
    <property type="project" value="EnsemblFungi"/>
</dbReference>
<evidence type="ECO:0000256" key="14">
    <source>
        <dbReference type="ARBA" id="ARBA00023242"/>
    </source>
</evidence>
<evidence type="ECO:0000256" key="11">
    <source>
        <dbReference type="ARBA" id="ARBA00022829"/>
    </source>
</evidence>
<keyword evidence="14" id="KW-0539">Nucleus</keyword>
<evidence type="ECO:0000256" key="9">
    <source>
        <dbReference type="ARBA" id="ARBA00022701"/>
    </source>
</evidence>
<evidence type="ECO:0000256" key="10">
    <source>
        <dbReference type="ARBA" id="ARBA00022776"/>
    </source>
</evidence>
<dbReference type="KEGG" id="tbl:TBLA_0A09270"/>
<dbReference type="InterPro" id="IPR013963">
    <property type="entry name" value="DASH_Dad2"/>
</dbReference>
<dbReference type="Pfam" id="PF08654">
    <property type="entry name" value="DASH_Dad2"/>
    <property type="match status" value="1"/>
</dbReference>
<evidence type="ECO:0000313" key="20">
    <source>
        <dbReference type="Proteomes" id="UP000002866"/>
    </source>
</evidence>
<evidence type="ECO:0000256" key="5">
    <source>
        <dbReference type="ARBA" id="ARBA00020260"/>
    </source>
</evidence>
<dbReference type="eggNOG" id="ENOG502SG7I">
    <property type="taxonomic scope" value="Eukaryota"/>
</dbReference>
<accession>I2GX62</accession>
<keyword evidence="20" id="KW-1185">Reference proteome</keyword>
<keyword evidence="15" id="KW-0131">Cell cycle</keyword>
<gene>
    <name evidence="19" type="primary">TBLA0A09270</name>
    <name evidence="19" type="ORF">TBLA_0A09270</name>
</gene>
<dbReference type="OMA" id="DYEVGVW"/>
<dbReference type="HOGENOM" id="CLU_138063_1_0_1"/>
<keyword evidence="8" id="KW-0132">Cell division</keyword>
<dbReference type="PANTHER" id="PTHR28036">
    <property type="entry name" value="DASH COMPLEX SUBUNIT DAD2"/>
    <property type="match status" value="1"/>
</dbReference>
<comment type="similarity">
    <text evidence="4">Belongs to the DASH complex DAD2 family.</text>
</comment>
<dbReference type="GO" id="GO:0031116">
    <property type="term" value="P:positive regulation of microtubule polymerization"/>
    <property type="evidence" value="ECO:0007669"/>
    <property type="project" value="EnsemblFungi"/>
</dbReference>
<feature type="compositionally biased region" description="Basic and acidic residues" evidence="18">
    <location>
        <begin position="91"/>
        <end position="100"/>
    </location>
</feature>
<evidence type="ECO:0000256" key="17">
    <source>
        <dbReference type="ARBA" id="ARBA00030568"/>
    </source>
</evidence>
<evidence type="ECO:0000256" key="3">
    <source>
        <dbReference type="ARBA" id="ARBA00004629"/>
    </source>
</evidence>
<evidence type="ECO:0000256" key="16">
    <source>
        <dbReference type="ARBA" id="ARBA00023328"/>
    </source>
</evidence>
<dbReference type="GO" id="GO:1990023">
    <property type="term" value="C:mitotic spindle midzone"/>
    <property type="evidence" value="ECO:0007669"/>
    <property type="project" value="TreeGrafter"/>
</dbReference>
<dbReference type="OrthoDB" id="3230169at2759"/>
<dbReference type="GO" id="GO:1990976">
    <property type="term" value="P:protein transport along microtubule to mitotic spindle pole body"/>
    <property type="evidence" value="ECO:0007669"/>
    <property type="project" value="EnsemblFungi"/>
</dbReference>
<keyword evidence="9" id="KW-0493">Microtubule</keyword>
<dbReference type="GO" id="GO:0051987">
    <property type="term" value="P:positive regulation of attachment of spindle microtubules to kinetochore"/>
    <property type="evidence" value="ECO:0007669"/>
    <property type="project" value="EnsemblFungi"/>
</dbReference>
<evidence type="ECO:0000256" key="4">
    <source>
        <dbReference type="ARBA" id="ARBA00005501"/>
    </source>
</evidence>
<dbReference type="AlphaFoldDB" id="I2GX62"/>
<evidence type="ECO:0000256" key="1">
    <source>
        <dbReference type="ARBA" id="ARBA00004123"/>
    </source>
</evidence>
<dbReference type="Proteomes" id="UP000002866">
    <property type="component" value="Chromosome 1"/>
</dbReference>
<dbReference type="RefSeq" id="XP_004178233.1">
    <property type="nucleotide sequence ID" value="XM_004178185.1"/>
</dbReference>
<dbReference type="GO" id="GO:0005874">
    <property type="term" value="C:microtubule"/>
    <property type="evidence" value="ECO:0007669"/>
    <property type="project" value="UniProtKB-KW"/>
</dbReference>
<dbReference type="FunCoup" id="I2GX62">
    <property type="interactions" value="40"/>
</dbReference>
<evidence type="ECO:0000256" key="15">
    <source>
        <dbReference type="ARBA" id="ARBA00023306"/>
    </source>
</evidence>
<protein>
    <recommendedName>
        <fullName evidence="5">DASH complex subunit DAD2</fullName>
    </recommendedName>
    <alternativeName>
        <fullName evidence="17">Outer kinetochore protein DAD2</fullName>
    </alternativeName>
</protein>
<comment type="subcellular location">
    <subcellularLocation>
        <location evidence="3">Chromosome</location>
        <location evidence="3">Centromere</location>
        <location evidence="3">Kinetochore</location>
    </subcellularLocation>
    <subcellularLocation>
        <location evidence="2">Cytoplasm</location>
        <location evidence="2">Cytoskeleton</location>
        <location evidence="2">Spindle</location>
    </subcellularLocation>
    <subcellularLocation>
        <location evidence="1">Nucleus</location>
    </subcellularLocation>
</comment>
<feature type="region of interest" description="Disordered" evidence="18">
    <location>
        <begin position="86"/>
        <end position="118"/>
    </location>
</feature>
<dbReference type="GO" id="GO:0051301">
    <property type="term" value="P:cell division"/>
    <property type="evidence" value="ECO:0007669"/>
    <property type="project" value="UniProtKB-KW"/>
</dbReference>
<keyword evidence="16" id="KW-0137">Centromere</keyword>
<evidence type="ECO:0000256" key="6">
    <source>
        <dbReference type="ARBA" id="ARBA00022454"/>
    </source>
</evidence>
<dbReference type="STRING" id="1071380.I2GX62"/>
<dbReference type="GeneID" id="14493622"/>
<evidence type="ECO:0000256" key="13">
    <source>
        <dbReference type="ARBA" id="ARBA00023212"/>
    </source>
</evidence>
<dbReference type="PANTHER" id="PTHR28036:SF1">
    <property type="entry name" value="DASH COMPLEX SUBUNIT DAD2"/>
    <property type="match status" value="1"/>
</dbReference>
<dbReference type="InParanoid" id="I2GX62"/>
<evidence type="ECO:0000256" key="7">
    <source>
        <dbReference type="ARBA" id="ARBA00022490"/>
    </source>
</evidence>
<sequence>MEPNSLEHILREKTAELQALKQITSLTDNLKVELEQMAIQTSKIRDNSASVSEVTDHWNSILRSISQASLKILQYTQSDYEVGSWKNENNATEKDEDKDNAVPLPETLVRIRTDDDDK</sequence>
<evidence type="ECO:0000256" key="2">
    <source>
        <dbReference type="ARBA" id="ARBA00004186"/>
    </source>
</evidence>
<feature type="compositionally biased region" description="Basic and acidic residues" evidence="18">
    <location>
        <begin position="109"/>
        <end position="118"/>
    </location>
</feature>
<dbReference type="GO" id="GO:0044732">
    <property type="term" value="C:mitotic spindle pole body"/>
    <property type="evidence" value="ECO:0007669"/>
    <property type="project" value="TreeGrafter"/>
</dbReference>
<organism evidence="19 20">
    <name type="scientific">Henningerozyma blattae (strain ATCC 34711 / CBS 6284 / DSM 70876 / NBRC 10599 / NRRL Y-10934 / UCD 77-7)</name>
    <name type="common">Yeast</name>
    <name type="synonym">Tetrapisispora blattae</name>
    <dbReference type="NCBI Taxonomy" id="1071380"/>
    <lineage>
        <taxon>Eukaryota</taxon>
        <taxon>Fungi</taxon>
        <taxon>Dikarya</taxon>
        <taxon>Ascomycota</taxon>
        <taxon>Saccharomycotina</taxon>
        <taxon>Saccharomycetes</taxon>
        <taxon>Saccharomycetales</taxon>
        <taxon>Saccharomycetaceae</taxon>
        <taxon>Henningerozyma</taxon>
    </lineage>
</organism>
<keyword evidence="7" id="KW-0963">Cytoplasm</keyword>
<proteinExistence type="inferred from homology"/>
<evidence type="ECO:0000256" key="12">
    <source>
        <dbReference type="ARBA" id="ARBA00022838"/>
    </source>
</evidence>
<dbReference type="GO" id="GO:0042729">
    <property type="term" value="C:DASH complex"/>
    <property type="evidence" value="ECO:0007669"/>
    <property type="project" value="EnsemblFungi"/>
</dbReference>
<keyword evidence="13" id="KW-0206">Cytoskeleton</keyword>
<dbReference type="GO" id="GO:1990758">
    <property type="term" value="P:mitotic sister chromatid biorientation"/>
    <property type="evidence" value="ECO:0007669"/>
    <property type="project" value="EnsemblFungi"/>
</dbReference>
<keyword evidence="10" id="KW-0498">Mitosis</keyword>
<keyword evidence="6" id="KW-0158">Chromosome</keyword>
<evidence type="ECO:0000256" key="8">
    <source>
        <dbReference type="ARBA" id="ARBA00022618"/>
    </source>
</evidence>
<keyword evidence="11" id="KW-0159">Chromosome partition</keyword>
<evidence type="ECO:0000313" key="19">
    <source>
        <dbReference type="EMBL" id="CCH58714.1"/>
    </source>
</evidence>
<keyword evidence="12" id="KW-0995">Kinetochore</keyword>
<reference evidence="19 20" key="1">
    <citation type="journal article" date="2011" name="Proc. Natl. Acad. Sci. U.S.A.">
        <title>Evolutionary erosion of yeast sex chromosomes by mating-type switching accidents.</title>
        <authorList>
            <person name="Gordon J.L."/>
            <person name="Armisen D."/>
            <person name="Proux-Wera E."/>
            <person name="Oheigeartaigh S.S."/>
            <person name="Byrne K.P."/>
            <person name="Wolfe K.H."/>
        </authorList>
    </citation>
    <scope>NUCLEOTIDE SEQUENCE [LARGE SCALE GENOMIC DNA]</scope>
    <source>
        <strain evidence="20">ATCC 34711 / CBS 6284 / DSM 70876 / NBRC 10599 / NRRL Y-10934 / UCD 77-7</strain>
    </source>
</reference>
<evidence type="ECO:0000256" key="18">
    <source>
        <dbReference type="SAM" id="MobiDB-lite"/>
    </source>
</evidence>
<dbReference type="EMBL" id="HE806316">
    <property type="protein sequence ID" value="CCH58714.1"/>
    <property type="molecule type" value="Genomic_DNA"/>
</dbReference>